<gene>
    <name evidence="1" type="ORF">DSO57_1014185</name>
</gene>
<reference evidence="1" key="1">
    <citation type="submission" date="2022-04" db="EMBL/GenBank/DDBJ databases">
        <title>Genome of the entomopathogenic fungus Entomophthora muscae.</title>
        <authorList>
            <person name="Elya C."/>
            <person name="Lovett B.R."/>
            <person name="Lee E."/>
            <person name="Macias A.M."/>
            <person name="Hajek A.E."/>
            <person name="De Bivort B.L."/>
            <person name="Kasson M.T."/>
            <person name="De Fine Licht H.H."/>
            <person name="Stajich J.E."/>
        </authorList>
    </citation>
    <scope>NUCLEOTIDE SEQUENCE</scope>
    <source>
        <strain evidence="1">Berkeley</strain>
    </source>
</reference>
<dbReference type="EMBL" id="QTSX02005024">
    <property type="protein sequence ID" value="KAJ9062114.1"/>
    <property type="molecule type" value="Genomic_DNA"/>
</dbReference>
<keyword evidence="2" id="KW-1185">Reference proteome</keyword>
<dbReference type="Proteomes" id="UP001165960">
    <property type="component" value="Unassembled WGS sequence"/>
</dbReference>
<comment type="caution">
    <text evidence="1">The sequence shown here is derived from an EMBL/GenBank/DDBJ whole genome shotgun (WGS) entry which is preliminary data.</text>
</comment>
<evidence type="ECO:0000313" key="2">
    <source>
        <dbReference type="Proteomes" id="UP001165960"/>
    </source>
</evidence>
<accession>A0ACC2SIL9</accession>
<evidence type="ECO:0000313" key="1">
    <source>
        <dbReference type="EMBL" id="KAJ9062114.1"/>
    </source>
</evidence>
<name>A0ACC2SIL9_9FUNG</name>
<sequence length="307" mass="34502">MIRLLLVISSALATLSIDHIYALGDSFTDTGRLFQMTGEKVPPPKVYWEGRFSDGRTWVEYLATKFNATLTSLAVGAATTDSVSVPDAYSMGIPGCIQQAKEFAEAAPSGQRLLVTIAFTGNDFFGSYGSVETYMKNMERCVRIVADSHKASHILISTSFNPKVLPYFKQEGFEEYASQLDEAAKNISATWPKVLTQLRQEYKIPFFRYSMGAVLEGLAERGLEYCNYHHLVFETDTCNHFTPFEIKEKPRKCTKTHIFHDQLHPTSRVHEAIAMRAYQAIHMKKGKGDSGSIPYTCFDTIFGLDIR</sequence>
<proteinExistence type="predicted"/>
<organism evidence="1 2">
    <name type="scientific">Entomophthora muscae</name>
    <dbReference type="NCBI Taxonomy" id="34485"/>
    <lineage>
        <taxon>Eukaryota</taxon>
        <taxon>Fungi</taxon>
        <taxon>Fungi incertae sedis</taxon>
        <taxon>Zoopagomycota</taxon>
        <taxon>Entomophthoromycotina</taxon>
        <taxon>Entomophthoromycetes</taxon>
        <taxon>Entomophthorales</taxon>
        <taxon>Entomophthoraceae</taxon>
        <taxon>Entomophthora</taxon>
    </lineage>
</organism>
<protein>
    <submittedName>
        <fullName evidence="1">Uncharacterized protein</fullName>
    </submittedName>
</protein>